<feature type="compositionally biased region" description="Basic residues" evidence="1">
    <location>
        <begin position="23"/>
        <end position="35"/>
    </location>
</feature>
<accession>A0A5B7IC07</accession>
<evidence type="ECO:0000256" key="1">
    <source>
        <dbReference type="SAM" id="MobiDB-lite"/>
    </source>
</evidence>
<keyword evidence="4" id="KW-1185">Reference proteome</keyword>
<feature type="region of interest" description="Disordered" evidence="1">
    <location>
        <begin position="1"/>
        <end position="40"/>
    </location>
</feature>
<dbReference type="AlphaFoldDB" id="A0A5B7IC07"/>
<dbReference type="EMBL" id="VSRR010052219">
    <property type="protein sequence ID" value="MPC79833.1"/>
    <property type="molecule type" value="Genomic_DNA"/>
</dbReference>
<comment type="caution">
    <text evidence="3">The sequence shown here is derived from an EMBL/GenBank/DDBJ whole genome shotgun (WGS) entry which is preliminary data.</text>
</comment>
<feature type="transmembrane region" description="Helical" evidence="2">
    <location>
        <begin position="43"/>
        <end position="62"/>
    </location>
</feature>
<protein>
    <submittedName>
        <fullName evidence="3">Uncharacterized protein</fullName>
    </submittedName>
</protein>
<gene>
    <name evidence="3" type="ORF">E2C01_074381</name>
</gene>
<name>A0A5B7IC07_PORTR</name>
<keyword evidence="2" id="KW-0812">Transmembrane</keyword>
<reference evidence="3 4" key="1">
    <citation type="submission" date="2019-05" db="EMBL/GenBank/DDBJ databases">
        <title>Another draft genome of Portunus trituberculatus and its Hox gene families provides insights of decapod evolution.</title>
        <authorList>
            <person name="Jeong J.-H."/>
            <person name="Song I."/>
            <person name="Kim S."/>
            <person name="Choi T."/>
            <person name="Kim D."/>
            <person name="Ryu S."/>
            <person name="Kim W."/>
        </authorList>
    </citation>
    <scope>NUCLEOTIDE SEQUENCE [LARGE SCALE GENOMIC DNA]</scope>
    <source>
        <tissue evidence="3">Muscle</tissue>
    </source>
</reference>
<evidence type="ECO:0000313" key="4">
    <source>
        <dbReference type="Proteomes" id="UP000324222"/>
    </source>
</evidence>
<evidence type="ECO:0000256" key="2">
    <source>
        <dbReference type="SAM" id="Phobius"/>
    </source>
</evidence>
<proteinExistence type="predicted"/>
<keyword evidence="2" id="KW-0472">Membrane</keyword>
<organism evidence="3 4">
    <name type="scientific">Portunus trituberculatus</name>
    <name type="common">Swimming crab</name>
    <name type="synonym">Neptunus trituberculatus</name>
    <dbReference type="NCBI Taxonomy" id="210409"/>
    <lineage>
        <taxon>Eukaryota</taxon>
        <taxon>Metazoa</taxon>
        <taxon>Ecdysozoa</taxon>
        <taxon>Arthropoda</taxon>
        <taxon>Crustacea</taxon>
        <taxon>Multicrustacea</taxon>
        <taxon>Malacostraca</taxon>
        <taxon>Eumalacostraca</taxon>
        <taxon>Eucarida</taxon>
        <taxon>Decapoda</taxon>
        <taxon>Pleocyemata</taxon>
        <taxon>Brachyura</taxon>
        <taxon>Eubrachyura</taxon>
        <taxon>Portunoidea</taxon>
        <taxon>Portunidae</taxon>
        <taxon>Portuninae</taxon>
        <taxon>Portunus</taxon>
    </lineage>
</organism>
<sequence>MRPSTEGLKLSWKGRTKEETGRFKRSVPHRTRRRGGAGSGRRVAVMVVVVVVVVVVVSAYPVSLTSALN</sequence>
<evidence type="ECO:0000313" key="3">
    <source>
        <dbReference type="EMBL" id="MPC79833.1"/>
    </source>
</evidence>
<dbReference type="Proteomes" id="UP000324222">
    <property type="component" value="Unassembled WGS sequence"/>
</dbReference>
<keyword evidence="2" id="KW-1133">Transmembrane helix</keyword>